<dbReference type="AlphaFoldDB" id="A0A554LJD0"/>
<evidence type="ECO:0000313" key="1">
    <source>
        <dbReference type="EMBL" id="TSC92957.1"/>
    </source>
</evidence>
<protein>
    <submittedName>
        <fullName evidence="1">Uncharacterized protein</fullName>
    </submittedName>
</protein>
<reference evidence="1 2" key="1">
    <citation type="submission" date="2017-07" db="EMBL/GenBank/DDBJ databases">
        <title>Mechanisms for carbon and nitrogen cycling indicate functional differentiation within the Candidate Phyla Radiation.</title>
        <authorList>
            <person name="Danczak R.E."/>
            <person name="Johnston M.D."/>
            <person name="Kenah C."/>
            <person name="Slattery M."/>
            <person name="Wrighton K.C."/>
            <person name="Wilkins M.J."/>
        </authorList>
    </citation>
    <scope>NUCLEOTIDE SEQUENCE [LARGE SCALE GENOMIC DNA]</scope>
    <source>
        <strain evidence="1">Athens1014_28</strain>
    </source>
</reference>
<accession>A0A554LJD0</accession>
<dbReference type="Proteomes" id="UP000316495">
    <property type="component" value="Unassembled WGS sequence"/>
</dbReference>
<name>A0A554LJD0_9BACT</name>
<organism evidence="1 2">
    <name type="scientific">Candidatus Berkelbacteria bacterium Athens1014_28</name>
    <dbReference type="NCBI Taxonomy" id="2017145"/>
    <lineage>
        <taxon>Bacteria</taxon>
        <taxon>Candidatus Berkelbacteria</taxon>
    </lineage>
</organism>
<evidence type="ECO:0000313" key="2">
    <source>
        <dbReference type="Proteomes" id="UP000316495"/>
    </source>
</evidence>
<dbReference type="EMBL" id="VMGN01000057">
    <property type="protein sequence ID" value="TSC92957.1"/>
    <property type="molecule type" value="Genomic_DNA"/>
</dbReference>
<proteinExistence type="predicted"/>
<gene>
    <name evidence="1" type="ORF">Athens101428_771</name>
</gene>
<comment type="caution">
    <text evidence="1">The sequence shown here is derived from an EMBL/GenBank/DDBJ whole genome shotgun (WGS) entry which is preliminary data.</text>
</comment>
<sequence>MLSAQELNEETVVLIDHTKKIRPALLFKYLRGVFFVKKVRDPKESRCAVRLCHRPSVSR</sequence>